<organism evidence="1">
    <name type="scientific">gut metagenome</name>
    <dbReference type="NCBI Taxonomy" id="749906"/>
    <lineage>
        <taxon>unclassified sequences</taxon>
        <taxon>metagenomes</taxon>
        <taxon>organismal metagenomes</taxon>
    </lineage>
</organism>
<gene>
    <name evidence="1" type="ORF">EVA_21428</name>
</gene>
<comment type="caution">
    <text evidence="1">The sequence shown here is derived from an EMBL/GenBank/DDBJ whole genome shotgun (WGS) entry which is preliminary data.</text>
</comment>
<protein>
    <submittedName>
        <fullName evidence="1">Uncharacterized protein</fullName>
    </submittedName>
</protein>
<reference evidence="1" key="1">
    <citation type="journal article" date="2012" name="PLoS ONE">
        <title>Gene sets for utilization of primary and secondary nutrition supplies in the distal gut of endangered iberian lynx.</title>
        <authorList>
            <person name="Alcaide M."/>
            <person name="Messina E."/>
            <person name="Richter M."/>
            <person name="Bargiela R."/>
            <person name="Peplies J."/>
            <person name="Huws S.A."/>
            <person name="Newbold C.J."/>
            <person name="Golyshin P.N."/>
            <person name="Simon M.A."/>
            <person name="Lopez G."/>
            <person name="Yakimov M.M."/>
            <person name="Ferrer M."/>
        </authorList>
    </citation>
    <scope>NUCLEOTIDE SEQUENCE</scope>
</reference>
<accession>J9BSB0</accession>
<feature type="non-terminal residue" evidence="1">
    <location>
        <position position="1"/>
    </location>
</feature>
<dbReference type="AlphaFoldDB" id="J9BSB0"/>
<proteinExistence type="predicted"/>
<name>J9BSB0_9ZZZZ</name>
<dbReference type="EMBL" id="AMCI01008827">
    <property type="protein sequence ID" value="EJW90465.1"/>
    <property type="molecule type" value="Genomic_DNA"/>
</dbReference>
<sequence length="19" mass="2273">AEMYRLEGELKNKLLQISH</sequence>
<evidence type="ECO:0000313" key="1">
    <source>
        <dbReference type="EMBL" id="EJW90465.1"/>
    </source>
</evidence>